<evidence type="ECO:0000256" key="1">
    <source>
        <dbReference type="ARBA" id="ARBA00004370"/>
    </source>
</evidence>
<accession>A0AA88NQA7</accession>
<evidence type="ECO:0000259" key="6">
    <source>
        <dbReference type="PROSITE" id="PS50835"/>
    </source>
</evidence>
<evidence type="ECO:0000256" key="4">
    <source>
        <dbReference type="SAM" id="Phobius"/>
    </source>
</evidence>
<dbReference type="InterPro" id="IPR003598">
    <property type="entry name" value="Ig_sub2"/>
</dbReference>
<dbReference type="SUPFAM" id="SSF48726">
    <property type="entry name" value="Immunoglobulin"/>
    <property type="match status" value="1"/>
</dbReference>
<dbReference type="Pfam" id="PF07686">
    <property type="entry name" value="V-set"/>
    <property type="match status" value="1"/>
</dbReference>
<comment type="caution">
    <text evidence="7">The sequence shown here is derived from an EMBL/GenBank/DDBJ whole genome shotgun (WGS) entry which is preliminary data.</text>
</comment>
<protein>
    <recommendedName>
        <fullName evidence="6">Ig-like domain-containing protein</fullName>
    </recommendedName>
</protein>
<dbReference type="InterPro" id="IPR013783">
    <property type="entry name" value="Ig-like_fold"/>
</dbReference>
<dbReference type="Proteomes" id="UP001187415">
    <property type="component" value="Unassembled WGS sequence"/>
</dbReference>
<comment type="subcellular location">
    <subcellularLocation>
        <location evidence="1">Membrane</location>
    </subcellularLocation>
</comment>
<dbReference type="InterPro" id="IPR007110">
    <property type="entry name" value="Ig-like_dom"/>
</dbReference>
<sequence>MKTIKIYFILFIQTVAVCEEAEVLPVSLGQNVILPCYSPLNAPVALVEWSRSDLVTPEYVFLYRDERSYTSFQHLSFVGRVELRDRHMKGGDVSLSLRNVTGNDSGIYECRVSHGATRRDKRANIRAEPIRVINLEVEESDPKGKNPNHAALGAVLALLVVVGVILVGLLKLRKHKSPTGDGSEETLEQLRV</sequence>
<gene>
    <name evidence="7" type="ORF">Q5P01_002958</name>
</gene>
<dbReference type="InterPro" id="IPR013106">
    <property type="entry name" value="Ig_V-set"/>
</dbReference>
<evidence type="ECO:0000313" key="8">
    <source>
        <dbReference type="Proteomes" id="UP001187415"/>
    </source>
</evidence>
<dbReference type="InterPro" id="IPR003599">
    <property type="entry name" value="Ig_sub"/>
</dbReference>
<dbReference type="GO" id="GO:0050852">
    <property type="term" value="P:T cell receptor signaling pathway"/>
    <property type="evidence" value="ECO:0007669"/>
    <property type="project" value="TreeGrafter"/>
</dbReference>
<feature type="domain" description="Ig-like" evidence="6">
    <location>
        <begin position="29"/>
        <end position="126"/>
    </location>
</feature>
<dbReference type="EMBL" id="JAUPFM010000001">
    <property type="protein sequence ID" value="KAK2863425.1"/>
    <property type="molecule type" value="Genomic_DNA"/>
</dbReference>
<dbReference type="GO" id="GO:0005102">
    <property type="term" value="F:signaling receptor binding"/>
    <property type="evidence" value="ECO:0007669"/>
    <property type="project" value="TreeGrafter"/>
</dbReference>
<proteinExistence type="predicted"/>
<name>A0AA88NQA7_CHASR</name>
<keyword evidence="4" id="KW-0812">Transmembrane</keyword>
<feature type="chain" id="PRO_5041638395" description="Ig-like domain-containing protein" evidence="5">
    <location>
        <begin position="19"/>
        <end position="192"/>
    </location>
</feature>
<keyword evidence="4" id="KW-1133">Transmembrane helix</keyword>
<keyword evidence="3" id="KW-0393">Immunoglobulin domain</keyword>
<keyword evidence="2 4" id="KW-0472">Membrane</keyword>
<dbReference type="SMART" id="SM00406">
    <property type="entry name" value="IGv"/>
    <property type="match status" value="1"/>
</dbReference>
<evidence type="ECO:0000256" key="3">
    <source>
        <dbReference type="ARBA" id="ARBA00023319"/>
    </source>
</evidence>
<dbReference type="PROSITE" id="PS50835">
    <property type="entry name" value="IG_LIKE"/>
    <property type="match status" value="1"/>
</dbReference>
<dbReference type="GO" id="GO:0001817">
    <property type="term" value="P:regulation of cytokine production"/>
    <property type="evidence" value="ECO:0007669"/>
    <property type="project" value="TreeGrafter"/>
</dbReference>
<evidence type="ECO:0000313" key="7">
    <source>
        <dbReference type="EMBL" id="KAK2863425.1"/>
    </source>
</evidence>
<dbReference type="InterPro" id="IPR050504">
    <property type="entry name" value="IgSF_BTN/MOG"/>
</dbReference>
<dbReference type="GO" id="GO:0009897">
    <property type="term" value="C:external side of plasma membrane"/>
    <property type="evidence" value="ECO:0007669"/>
    <property type="project" value="TreeGrafter"/>
</dbReference>
<reference evidence="7" key="1">
    <citation type="submission" date="2023-07" db="EMBL/GenBank/DDBJ databases">
        <title>Chromosome-level Genome Assembly of Striped Snakehead (Channa striata).</title>
        <authorList>
            <person name="Liu H."/>
        </authorList>
    </citation>
    <scope>NUCLEOTIDE SEQUENCE</scope>
    <source>
        <strain evidence="7">Gz</strain>
        <tissue evidence="7">Muscle</tissue>
    </source>
</reference>
<dbReference type="InterPro" id="IPR036179">
    <property type="entry name" value="Ig-like_dom_sf"/>
</dbReference>
<dbReference type="SMART" id="SM00409">
    <property type="entry name" value="IG"/>
    <property type="match status" value="1"/>
</dbReference>
<evidence type="ECO:0000256" key="5">
    <source>
        <dbReference type="SAM" id="SignalP"/>
    </source>
</evidence>
<keyword evidence="5" id="KW-0732">Signal</keyword>
<dbReference type="AlphaFoldDB" id="A0AA88NQA7"/>
<feature type="transmembrane region" description="Helical" evidence="4">
    <location>
        <begin position="150"/>
        <end position="170"/>
    </location>
</feature>
<keyword evidence="8" id="KW-1185">Reference proteome</keyword>
<dbReference type="PANTHER" id="PTHR24100">
    <property type="entry name" value="BUTYROPHILIN"/>
    <property type="match status" value="1"/>
</dbReference>
<organism evidence="7 8">
    <name type="scientific">Channa striata</name>
    <name type="common">Snakehead murrel</name>
    <name type="synonym">Ophicephalus striatus</name>
    <dbReference type="NCBI Taxonomy" id="64152"/>
    <lineage>
        <taxon>Eukaryota</taxon>
        <taxon>Metazoa</taxon>
        <taxon>Chordata</taxon>
        <taxon>Craniata</taxon>
        <taxon>Vertebrata</taxon>
        <taxon>Euteleostomi</taxon>
        <taxon>Actinopterygii</taxon>
        <taxon>Neopterygii</taxon>
        <taxon>Teleostei</taxon>
        <taxon>Neoteleostei</taxon>
        <taxon>Acanthomorphata</taxon>
        <taxon>Anabantaria</taxon>
        <taxon>Anabantiformes</taxon>
        <taxon>Channoidei</taxon>
        <taxon>Channidae</taxon>
        <taxon>Channa</taxon>
    </lineage>
</organism>
<evidence type="ECO:0000256" key="2">
    <source>
        <dbReference type="ARBA" id="ARBA00023136"/>
    </source>
</evidence>
<dbReference type="PANTHER" id="PTHR24100:SF151">
    <property type="entry name" value="ICOS LIGAND"/>
    <property type="match status" value="1"/>
</dbReference>
<dbReference type="InterPro" id="IPR003006">
    <property type="entry name" value="Ig/MHC_CS"/>
</dbReference>
<feature type="signal peptide" evidence="5">
    <location>
        <begin position="1"/>
        <end position="18"/>
    </location>
</feature>
<dbReference type="Gene3D" id="2.60.40.10">
    <property type="entry name" value="Immunoglobulins"/>
    <property type="match status" value="1"/>
</dbReference>
<dbReference type="SMART" id="SM00408">
    <property type="entry name" value="IGc2"/>
    <property type="match status" value="1"/>
</dbReference>
<dbReference type="PROSITE" id="PS00290">
    <property type="entry name" value="IG_MHC"/>
    <property type="match status" value="1"/>
</dbReference>